<dbReference type="PANTHER" id="PTHR34219:SF3">
    <property type="entry name" value="BLL7967 PROTEIN"/>
    <property type="match status" value="1"/>
</dbReference>
<comment type="caution">
    <text evidence="2">The sequence shown here is derived from an EMBL/GenBank/DDBJ whole genome shotgun (WGS) entry which is preliminary data.</text>
</comment>
<proteinExistence type="predicted"/>
<feature type="compositionally biased region" description="Basic and acidic residues" evidence="1">
    <location>
        <begin position="60"/>
        <end position="74"/>
    </location>
</feature>
<accession>A0A833ULR8</accession>
<protein>
    <submittedName>
        <fullName evidence="2">Uncharacterized protein</fullName>
    </submittedName>
</protein>
<evidence type="ECO:0000313" key="3">
    <source>
        <dbReference type="Proteomes" id="UP000490535"/>
    </source>
</evidence>
<dbReference type="AlphaFoldDB" id="A0A833ULR8"/>
<reference evidence="3" key="1">
    <citation type="journal article" date="2020" name="MBio">
        <title>Horizontal gene transfer to a defensive symbiont with a reduced genome amongst a multipartite beetle microbiome.</title>
        <authorList>
            <person name="Waterworth S.C."/>
            <person name="Florez L.V."/>
            <person name="Rees E.R."/>
            <person name="Hertweck C."/>
            <person name="Kaltenpoth M."/>
            <person name="Kwan J.C."/>
        </authorList>
    </citation>
    <scope>NUCLEOTIDE SEQUENCE [LARGE SCALE GENOMIC DNA]</scope>
</reference>
<feature type="compositionally biased region" description="Polar residues" evidence="1">
    <location>
        <begin position="43"/>
        <end position="57"/>
    </location>
</feature>
<name>A0A833ULR8_ACIBZ</name>
<dbReference type="InterPro" id="IPR005625">
    <property type="entry name" value="PepSY-ass_TM"/>
</dbReference>
<dbReference type="EMBL" id="WNDP01000093">
    <property type="protein sequence ID" value="KAF1022341.1"/>
    <property type="molecule type" value="Genomic_DNA"/>
</dbReference>
<sequence length="161" mass="18519">MVFYLLMACTGLYWSYDWWRDGMFKLMGVERPQPQMQAGPRNAQGQATNRMQGQPQQGHAGREHRGEGRGESREQLSSAQIYDALNKTWTGFNTQLGRDYSSITLNLPKKADQTIELSFIDATPQHERARNSAVYHYGTGKIVKLELYEDKKLKLKVQFKT</sequence>
<evidence type="ECO:0000256" key="1">
    <source>
        <dbReference type="SAM" id="MobiDB-lite"/>
    </source>
</evidence>
<gene>
    <name evidence="2" type="ORF">GAK29_03201</name>
</gene>
<dbReference type="Proteomes" id="UP000490535">
    <property type="component" value="Unassembled WGS sequence"/>
</dbReference>
<dbReference type="PANTHER" id="PTHR34219">
    <property type="entry name" value="IRON-REGULATED INNER MEMBRANE PROTEIN-RELATED"/>
    <property type="match status" value="1"/>
</dbReference>
<organism evidence="2 3">
    <name type="scientific">Acinetobacter bereziniae</name>
    <name type="common">Acinetobacter genomosp. 10</name>
    <dbReference type="NCBI Taxonomy" id="106648"/>
    <lineage>
        <taxon>Bacteria</taxon>
        <taxon>Pseudomonadati</taxon>
        <taxon>Pseudomonadota</taxon>
        <taxon>Gammaproteobacteria</taxon>
        <taxon>Moraxellales</taxon>
        <taxon>Moraxellaceae</taxon>
        <taxon>Acinetobacter</taxon>
    </lineage>
</organism>
<evidence type="ECO:0000313" key="2">
    <source>
        <dbReference type="EMBL" id="KAF1022341.1"/>
    </source>
</evidence>
<feature type="region of interest" description="Disordered" evidence="1">
    <location>
        <begin position="34"/>
        <end position="76"/>
    </location>
</feature>